<dbReference type="RefSeq" id="WP_061123173.1">
    <property type="nucleotide sequence ID" value="NZ_FCOF02000004.1"/>
</dbReference>
<evidence type="ECO:0008006" key="3">
    <source>
        <dbReference type="Google" id="ProtNLM"/>
    </source>
</evidence>
<reference evidence="1" key="1">
    <citation type="submission" date="2016-01" db="EMBL/GenBank/DDBJ databases">
        <authorList>
            <person name="Peeters C."/>
        </authorList>
    </citation>
    <scope>NUCLEOTIDE SEQUENCE [LARGE SCALE GENOMIC DNA]</scope>
    <source>
        <strain evidence="1">LMG 29318</strain>
    </source>
</reference>
<dbReference type="InterPro" id="IPR014937">
    <property type="entry name" value="DUF1810"/>
</dbReference>
<accession>A0A157ZU37</accession>
<proteinExistence type="predicted"/>
<protein>
    <recommendedName>
        <fullName evidence="3">Calpastatin</fullName>
    </recommendedName>
</protein>
<evidence type="ECO:0000313" key="2">
    <source>
        <dbReference type="Proteomes" id="UP000054870"/>
    </source>
</evidence>
<dbReference type="OrthoDB" id="9801870at2"/>
<dbReference type="Proteomes" id="UP000054870">
    <property type="component" value="Unassembled WGS sequence"/>
</dbReference>
<dbReference type="PIRSF" id="PIRSF008546">
    <property type="entry name" value="UCP008546"/>
    <property type="match status" value="1"/>
</dbReference>
<dbReference type="EMBL" id="FCOF02000004">
    <property type="protein sequence ID" value="SAK49000.1"/>
    <property type="molecule type" value="Genomic_DNA"/>
</dbReference>
<dbReference type="AlphaFoldDB" id="A0A157ZU37"/>
<keyword evidence="2" id="KW-1185">Reference proteome</keyword>
<evidence type="ECO:0000313" key="1">
    <source>
        <dbReference type="EMBL" id="SAK49000.1"/>
    </source>
</evidence>
<dbReference type="Pfam" id="PF08837">
    <property type="entry name" value="DUF1810"/>
    <property type="match status" value="1"/>
</dbReference>
<dbReference type="Gene3D" id="1.25.40.380">
    <property type="entry name" value="Protein of unknown function DUF1810"/>
    <property type="match status" value="1"/>
</dbReference>
<organism evidence="1 2">
    <name type="scientific">Caballeronia catudaia</name>
    <dbReference type="NCBI Taxonomy" id="1777136"/>
    <lineage>
        <taxon>Bacteria</taxon>
        <taxon>Pseudomonadati</taxon>
        <taxon>Pseudomonadota</taxon>
        <taxon>Betaproteobacteria</taxon>
        <taxon>Burkholderiales</taxon>
        <taxon>Burkholderiaceae</taxon>
        <taxon>Caballeronia</taxon>
    </lineage>
</organism>
<comment type="caution">
    <text evidence="1">The sequence shown here is derived from an EMBL/GenBank/DDBJ whole genome shotgun (WGS) entry which is preliminary data.</text>
</comment>
<gene>
    <name evidence="1" type="ORF">AWB75_01202</name>
</gene>
<name>A0A157ZU37_9BURK</name>
<dbReference type="SUPFAM" id="SSF140736">
    <property type="entry name" value="Rv1873-like"/>
    <property type="match status" value="1"/>
</dbReference>
<sequence length="140" mass="15812">MSDPYDLQRFVDAQASVIDDVRAELSAGRKRTHWMWFVFPQIAGLGHSAMAQHYAISSRDEARAYLAHPVLGARLVELTRIVNGVQGRGVEQIFGYPDDLKFHSSMTLFARTADDPDVFDEALRRYFEGHADDATLARLE</sequence>
<dbReference type="InterPro" id="IPR036287">
    <property type="entry name" value="Rv1873-like_sf"/>
</dbReference>